<dbReference type="EMBL" id="PYGK01000016">
    <property type="protein sequence ID" value="PSL24057.1"/>
    <property type="molecule type" value="Genomic_DNA"/>
</dbReference>
<evidence type="ECO:0000313" key="5">
    <source>
        <dbReference type="Proteomes" id="UP000240978"/>
    </source>
</evidence>
<dbReference type="InterPro" id="IPR036736">
    <property type="entry name" value="ACP-like_sf"/>
</dbReference>
<dbReference type="InterPro" id="IPR009081">
    <property type="entry name" value="PP-bd_ACP"/>
</dbReference>
<dbReference type="Pfam" id="PF00501">
    <property type="entry name" value="AMP-binding"/>
    <property type="match status" value="1"/>
</dbReference>
<dbReference type="PROSITE" id="PS00455">
    <property type="entry name" value="AMP_BINDING"/>
    <property type="match status" value="1"/>
</dbReference>
<feature type="domain" description="Carrier" evidence="3">
    <location>
        <begin position="1491"/>
        <end position="1566"/>
    </location>
</feature>
<evidence type="ECO:0000259" key="3">
    <source>
        <dbReference type="PROSITE" id="PS50075"/>
    </source>
</evidence>
<dbReference type="GO" id="GO:0031177">
    <property type="term" value="F:phosphopantetheine binding"/>
    <property type="evidence" value="ECO:0007669"/>
    <property type="project" value="InterPro"/>
</dbReference>
<dbReference type="Gene3D" id="3.40.50.980">
    <property type="match status" value="2"/>
</dbReference>
<comment type="caution">
    <text evidence="4">The sequence shown here is derived from an EMBL/GenBank/DDBJ whole genome shotgun (WGS) entry which is preliminary data.</text>
</comment>
<sequence length="2032" mass="229424">MGNIKSIQILTPLQEGLLFHALAKTDRQAYFEQYSFTMPGGVDVERFRNSLAIIMQRHDALRLRFVADKGVRPVQVIMDEVTPELIYQSLEQEDQVADFLQADRERAFDILTDTLFRVAILHIGDSSRLVISFHHIILDGWSFAIVMNELIALYHGKTILKDPVSFTGVTAYLSQQQQDTVTQYWLDHLAIEPDFLPGTLTESFMQPSLNMEQVSLQTTFSEVLSSRLKQAAAGLQVSINTILYGIWGILLSRYCRQKKVIAGLTVSGREIGIANAGDIVGMCINTVPFPFHTDDDIAIDEYFSSISSRFISSLPYQYCSVPDIRRQAGVDGELFDHVVAVEDYPYDEARLAEGKIFGSEVFDRTNYPLSVHISAGKQLLWRISFNVDRYPQALIRQVLDHLVVIGEQVVEGIGEGKRLSDIKLWGDKQTNELIRSFNNTDGYFPADKTLLSFYYELLEKHSPVRIKDEEHCLSIEDLEAYSNAVQHALAQAGVGRGDTVAICCKRSVWLEVAIMSILKRAGTYVPIDLRMPEDRIAFVLQDAGVKIVLGWGDPLIQTEVPYIDMEAVKNAPLTEYSPMIMPLVTDPVYIIYTSGSTGMPKGVVVEHSAVVNRMYWMQQDFPLSKDDCILQKTSIGFDVSVWELFHWLFSGCTTFFLAPGKEIEPYEIVRTIKDHRVTVTHFVPSMLALFMETVIHEKMVDDCAGLRFVFASGEALLYAAMQQFNEHIYQHTGTILVNLYGPTEATVDCTGFTCSPWKDAYRYVPIGKPLLNTRAYILDEHQALLPPWISGELCIAGTGVARGYIGREQLTAEKFLADPFVENARMYKTGDLAMWNDEGELVYLGRIDQQVKLNGQRIEPGDIEAKLLLVPGIKEAVVLLMKREDGASFLYAFYTGEDVPVALIRSTMTKQLPVYMIPSGFKRIEEIPRLNSGKINRKQLSALLKEQEEHEPVLRRLENDETATRLLQVWAQVIGHAVDPEKDFFANGAHSLTAVRMMSAIKRNFGVQISLPDILQHATLDKLSAYIKAASPSKAASITSAAAPDTLPLMPSQESIYVLDSLPDIGFSYYVPALIRLDQKPEEQRLLLALAKLLERYSVLRTRFIEKDDQVLQQILSVKEVYDAFVRSGSIRATELPRLLPLQAFNEQRVVIDIHQVPLFRLYLLQHNNTFYLLLDMHHLITDELSNTIFVADLMRFYKQEPMQPPVLQYHDVAMWYHNTYLKGELYQQDKAWWGKYLEQLAPMSSLPAAKDPHGSPFEGTVFRPVLPPAVVQRIRSLSAKLGVTDFTLIFSAFHIVLSGYTEDNQLLCGLPFSNRMTDEMQDVTGFMVSTLPFYARMDPAASFGEYVHTTGIRLAQVMEHSWYPPAHILRDKQLSRYGSKHPLFNILFNYVVAAEGTATREGLDPAAQSGARFDLSIEITEVDNTFALSFIHATHLVDAALPVHLYNAFCTLLQSFPMLQDVAIADLQVLTPPMGAGTGTVSYTPPTVIQVPADVEEKVAELFREVLKLKTVSPEDDFFLSGGQSLLAIKLVSRIREQFNIPISLFDVFKHPRLYDLSMYVASQQHRATYVIPHVGEQAFYSVSPLQRRLWFLQQREPDNISYNMTTAFKVSTPLKRDILEAAFEALVQRHDQLRAAFTLQENGPVVELKELPEPSAYLTFLGGKRSVEEIMDLAKVFSNTPFKLDQAPLFRVLIMESDDQYFYMVINLHHIIADGWSIGVLLADLLSIYEAKLAGTAASLAPLPLRYVDIAQWMSGQSQAVTESAMVYWRKKITAGIAHSVFPYMAADEEVEGITLHHVLPEQLAQKVLQLARRRQVTDFQLLLFSFSLLQAKLSGTGHFVIGSSVSGRTNTSMEPVVGFFVNMLPVVVNVDRQATVRKALQDFAAGIRQDMNHMDISFDELSALVKKESGIQLSEYINTRFVYNDFGTREQQQNSIEAEEIAVVMEGSKFDLSFTVQPYRNSLSLNVEYKAGKYTRAVIISYVKQWEQLLEQLCEQEEAVVDVLLIHHWDDTAVKLKTKSHELLKSMKK</sequence>
<dbReference type="InterPro" id="IPR023213">
    <property type="entry name" value="CAT-like_dom_sf"/>
</dbReference>
<dbReference type="SUPFAM" id="SSF56801">
    <property type="entry name" value="Acetyl-CoA synthetase-like"/>
    <property type="match status" value="1"/>
</dbReference>
<dbReference type="InterPro" id="IPR001242">
    <property type="entry name" value="Condensation_dom"/>
</dbReference>
<dbReference type="PANTHER" id="PTHR45527">
    <property type="entry name" value="NONRIBOSOMAL PEPTIDE SYNTHETASE"/>
    <property type="match status" value="1"/>
</dbReference>
<dbReference type="Gene3D" id="3.30.300.30">
    <property type="match status" value="1"/>
</dbReference>
<dbReference type="PANTHER" id="PTHR45527:SF1">
    <property type="entry name" value="FATTY ACID SYNTHASE"/>
    <property type="match status" value="1"/>
</dbReference>
<dbReference type="GO" id="GO:0005737">
    <property type="term" value="C:cytoplasm"/>
    <property type="evidence" value="ECO:0007669"/>
    <property type="project" value="TreeGrafter"/>
</dbReference>
<dbReference type="PROSITE" id="PS50075">
    <property type="entry name" value="CARRIER"/>
    <property type="match status" value="2"/>
</dbReference>
<dbReference type="Gene3D" id="3.30.559.30">
    <property type="entry name" value="Nonribosomal peptide synthetase, condensation domain"/>
    <property type="match status" value="3"/>
</dbReference>
<feature type="domain" description="Carrier" evidence="3">
    <location>
        <begin position="957"/>
        <end position="1031"/>
    </location>
</feature>
<protein>
    <submittedName>
        <fullName evidence="4">Amino acid adenylation domain-containing protein</fullName>
    </submittedName>
</protein>
<dbReference type="Gene3D" id="3.30.559.10">
    <property type="entry name" value="Chloramphenicol acetyltransferase-like domain"/>
    <property type="match status" value="3"/>
</dbReference>
<dbReference type="GO" id="GO:0044550">
    <property type="term" value="P:secondary metabolite biosynthetic process"/>
    <property type="evidence" value="ECO:0007669"/>
    <property type="project" value="TreeGrafter"/>
</dbReference>
<dbReference type="InterPro" id="IPR020806">
    <property type="entry name" value="PKS_PP-bd"/>
</dbReference>
<dbReference type="Gene3D" id="2.30.38.10">
    <property type="entry name" value="Luciferase, Domain 3"/>
    <property type="match status" value="1"/>
</dbReference>
<gene>
    <name evidence="4" type="ORF">CLV42_11643</name>
</gene>
<dbReference type="SMART" id="SM00823">
    <property type="entry name" value="PKS_PP"/>
    <property type="match status" value="2"/>
</dbReference>
<dbReference type="InterPro" id="IPR020845">
    <property type="entry name" value="AMP-binding_CS"/>
</dbReference>
<evidence type="ECO:0000313" key="4">
    <source>
        <dbReference type="EMBL" id="PSL24057.1"/>
    </source>
</evidence>
<keyword evidence="1" id="KW-0596">Phosphopantetheine</keyword>
<name>A0A2P8FQT1_9BACT</name>
<evidence type="ECO:0000256" key="2">
    <source>
        <dbReference type="ARBA" id="ARBA00022553"/>
    </source>
</evidence>
<keyword evidence="5" id="KW-1185">Reference proteome</keyword>
<dbReference type="InterPro" id="IPR000873">
    <property type="entry name" value="AMP-dep_synth/lig_dom"/>
</dbReference>
<dbReference type="GO" id="GO:0003824">
    <property type="term" value="F:catalytic activity"/>
    <property type="evidence" value="ECO:0007669"/>
    <property type="project" value="InterPro"/>
</dbReference>
<dbReference type="FunFam" id="2.30.38.10:FF:000001">
    <property type="entry name" value="Non-ribosomal peptide synthetase PvdI"/>
    <property type="match status" value="1"/>
</dbReference>
<dbReference type="Pfam" id="PF00550">
    <property type="entry name" value="PP-binding"/>
    <property type="match status" value="2"/>
</dbReference>
<dbReference type="Proteomes" id="UP000240978">
    <property type="component" value="Unassembled WGS sequence"/>
</dbReference>
<keyword evidence="2" id="KW-0597">Phosphoprotein</keyword>
<evidence type="ECO:0000256" key="1">
    <source>
        <dbReference type="ARBA" id="ARBA00022450"/>
    </source>
</evidence>
<dbReference type="InterPro" id="IPR045851">
    <property type="entry name" value="AMP-bd_C_sf"/>
</dbReference>
<dbReference type="RefSeq" id="WP_106605144.1">
    <property type="nucleotide sequence ID" value="NZ_PYGK01000016.1"/>
</dbReference>
<dbReference type="GO" id="GO:0043041">
    <property type="term" value="P:amino acid activation for nonribosomal peptide biosynthetic process"/>
    <property type="evidence" value="ECO:0007669"/>
    <property type="project" value="TreeGrafter"/>
</dbReference>
<dbReference type="OrthoDB" id="599826at2"/>
<dbReference type="SUPFAM" id="SSF52777">
    <property type="entry name" value="CoA-dependent acyltransferases"/>
    <property type="match status" value="6"/>
</dbReference>
<proteinExistence type="predicted"/>
<dbReference type="Pfam" id="PF00668">
    <property type="entry name" value="Condensation"/>
    <property type="match status" value="3"/>
</dbReference>
<organism evidence="4 5">
    <name type="scientific">Chitinophaga ginsengisoli</name>
    <dbReference type="NCBI Taxonomy" id="363837"/>
    <lineage>
        <taxon>Bacteria</taxon>
        <taxon>Pseudomonadati</taxon>
        <taxon>Bacteroidota</taxon>
        <taxon>Chitinophagia</taxon>
        <taxon>Chitinophagales</taxon>
        <taxon>Chitinophagaceae</taxon>
        <taxon>Chitinophaga</taxon>
    </lineage>
</organism>
<dbReference type="InterPro" id="IPR010071">
    <property type="entry name" value="AA_adenyl_dom"/>
</dbReference>
<dbReference type="SUPFAM" id="SSF47336">
    <property type="entry name" value="ACP-like"/>
    <property type="match status" value="2"/>
</dbReference>
<dbReference type="CDD" id="cd05930">
    <property type="entry name" value="A_NRPS"/>
    <property type="match status" value="1"/>
</dbReference>
<reference evidence="4 5" key="1">
    <citation type="submission" date="2018-03" db="EMBL/GenBank/DDBJ databases">
        <title>Genomic Encyclopedia of Archaeal and Bacterial Type Strains, Phase II (KMG-II): from individual species to whole genera.</title>
        <authorList>
            <person name="Goeker M."/>
        </authorList>
    </citation>
    <scope>NUCLEOTIDE SEQUENCE [LARGE SCALE GENOMIC DNA]</scope>
    <source>
        <strain evidence="4 5">DSM 18107</strain>
    </source>
</reference>
<accession>A0A2P8FQT1</accession>
<dbReference type="NCBIfam" id="TIGR01733">
    <property type="entry name" value="AA-adenyl-dom"/>
    <property type="match status" value="1"/>
</dbReference>
<dbReference type="Gene3D" id="1.10.1200.10">
    <property type="entry name" value="ACP-like"/>
    <property type="match status" value="2"/>
</dbReference>